<keyword evidence="1" id="KW-0304">Gas vesicle</keyword>
<evidence type="ECO:0000256" key="4">
    <source>
        <dbReference type="ARBA" id="ARBA00035699"/>
    </source>
</evidence>
<dbReference type="NCBIfam" id="TIGR02641">
    <property type="entry name" value="gvpC_cyan_rpt"/>
    <property type="match status" value="1"/>
</dbReference>
<evidence type="ECO:0000313" key="5">
    <source>
        <dbReference type="EMBL" id="MTH29393.1"/>
    </source>
</evidence>
<dbReference type="AlphaFoldDB" id="A0A7K1GLS4"/>
<evidence type="ECO:0000313" key="6">
    <source>
        <dbReference type="Proteomes" id="UP000488936"/>
    </source>
</evidence>
<reference evidence="5 6" key="1">
    <citation type="journal article" date="2006" name="Int. J. Syst. Evol. Microbiol.">
        <title>Myroides pelagicus sp. nov., isolated from seawater in Thailand.</title>
        <authorList>
            <person name="Yoon J."/>
            <person name="Maneerat S."/>
            <person name="Kawai F."/>
            <person name="Yokota A."/>
        </authorList>
    </citation>
    <scope>NUCLEOTIDE SEQUENCE [LARGE SCALE GENOMIC DNA]</scope>
    <source>
        <strain evidence="5 6">SM1T</strain>
    </source>
</reference>
<comment type="caution">
    <text evidence="5">The sequence shown here is derived from an EMBL/GenBank/DDBJ whole genome shotgun (WGS) entry which is preliminary data.</text>
</comment>
<gene>
    <name evidence="5" type="primary">gvpC</name>
    <name evidence="5" type="ORF">GJV77_05585</name>
</gene>
<dbReference type="EMBL" id="WMJY01000009">
    <property type="protein sequence ID" value="MTH29393.1"/>
    <property type="molecule type" value="Genomic_DNA"/>
</dbReference>
<dbReference type="InterPro" id="IPR002003">
    <property type="entry name" value="Gas-vesicle_GvpC"/>
</dbReference>
<proteinExistence type="inferred from homology"/>
<accession>A0A7K1GLS4</accession>
<comment type="subcellular location">
    <subcellularLocation>
        <location evidence="2">Gas vesicle</location>
    </subcellularLocation>
</comment>
<dbReference type="GO" id="GO:0031411">
    <property type="term" value="C:gas vesicle"/>
    <property type="evidence" value="ECO:0007669"/>
    <property type="project" value="UniProtKB-SubCell"/>
</dbReference>
<keyword evidence="6" id="KW-1185">Reference proteome</keyword>
<evidence type="ECO:0000256" key="3">
    <source>
        <dbReference type="ARBA" id="ARBA00035635"/>
    </source>
</evidence>
<name>A0A7K1GLS4_9FLAO</name>
<organism evidence="5 6">
    <name type="scientific">Myroides pelagicus</name>
    <dbReference type="NCBI Taxonomy" id="270914"/>
    <lineage>
        <taxon>Bacteria</taxon>
        <taxon>Pseudomonadati</taxon>
        <taxon>Bacteroidota</taxon>
        <taxon>Flavobacteriia</taxon>
        <taxon>Flavobacteriales</taxon>
        <taxon>Flavobacteriaceae</taxon>
        <taxon>Myroides</taxon>
    </lineage>
</organism>
<dbReference type="Proteomes" id="UP000488936">
    <property type="component" value="Unassembled WGS sequence"/>
</dbReference>
<evidence type="ECO:0000256" key="2">
    <source>
        <dbReference type="ARBA" id="ARBA00035108"/>
    </source>
</evidence>
<protein>
    <recommendedName>
        <fullName evidence="4">Gas vesicle protein C</fullName>
    </recommendedName>
</protein>
<evidence type="ECO:0000256" key="1">
    <source>
        <dbReference type="ARBA" id="ARBA00022987"/>
    </source>
</evidence>
<sequence length="34" mass="3667">MVAVFVHFPCQESTPGLLNCTATARIAVAQHQIL</sequence>
<dbReference type="GO" id="GO:0031412">
    <property type="term" value="P:gas vesicle organization"/>
    <property type="evidence" value="ECO:0007669"/>
    <property type="project" value="InterPro"/>
</dbReference>
<comment type="similarity">
    <text evidence="3">Belongs to the gas vesicle GvpC family.</text>
</comment>